<accession>A0AAN6WJR5</accession>
<name>A0AAN6WJR5_9PEZI</name>
<reference evidence="1" key="2">
    <citation type="submission" date="2023-05" db="EMBL/GenBank/DDBJ databases">
        <authorList>
            <consortium name="Lawrence Berkeley National Laboratory"/>
            <person name="Steindorff A."/>
            <person name="Hensen N."/>
            <person name="Bonometti L."/>
            <person name="Westerberg I."/>
            <person name="Brannstrom I.O."/>
            <person name="Guillou S."/>
            <person name="Cros-Aarteil S."/>
            <person name="Calhoun S."/>
            <person name="Haridas S."/>
            <person name="Kuo A."/>
            <person name="Mondo S."/>
            <person name="Pangilinan J."/>
            <person name="Riley R."/>
            <person name="Labutti K."/>
            <person name="Andreopoulos B."/>
            <person name="Lipzen A."/>
            <person name="Chen C."/>
            <person name="Yanf M."/>
            <person name="Daum C."/>
            <person name="Ng V."/>
            <person name="Clum A."/>
            <person name="Ohm R."/>
            <person name="Martin F."/>
            <person name="Silar P."/>
            <person name="Natvig D."/>
            <person name="Lalanne C."/>
            <person name="Gautier V."/>
            <person name="Ament-Velasquez S.L."/>
            <person name="Kruys A."/>
            <person name="Hutchinson M.I."/>
            <person name="Powell A.J."/>
            <person name="Barry K."/>
            <person name="Miller A.N."/>
            <person name="Grigoriev I.V."/>
            <person name="Debuchy R."/>
            <person name="Gladieux P."/>
            <person name="Thoren M.H."/>
            <person name="Johannesson H."/>
        </authorList>
    </citation>
    <scope>NUCLEOTIDE SEQUENCE</scope>
    <source>
        <strain evidence="1">PSN309</strain>
    </source>
</reference>
<dbReference type="Proteomes" id="UP001302126">
    <property type="component" value="Unassembled WGS sequence"/>
</dbReference>
<sequence length="213" mass="23671">MEEIGIVGSSPCKTCIPEKASKWVSSGLCKVLGYLGTQSTVLASIGVGEERLFEKYREESGKNAHATNDDLCQVHTTKTMTASSLIGREKEILQTETIRFPLIRFEIRAPPENNRLFPSSPRIFGSDLMVQEQGASCVFPSFWDEPLWTGGFFRHGWIMVLYDSWSEFGTESTGSGYGIPSLSCRQTLLEGIEDVAYKSRVGIPYEGLRLGRV</sequence>
<proteinExistence type="predicted"/>
<comment type="caution">
    <text evidence="1">The sequence shown here is derived from an EMBL/GenBank/DDBJ whole genome shotgun (WGS) entry which is preliminary data.</text>
</comment>
<gene>
    <name evidence="1" type="ORF">QBC35DRAFT_508109</name>
</gene>
<evidence type="ECO:0000313" key="2">
    <source>
        <dbReference type="Proteomes" id="UP001302126"/>
    </source>
</evidence>
<evidence type="ECO:0000313" key="1">
    <source>
        <dbReference type="EMBL" id="KAK4183393.1"/>
    </source>
</evidence>
<dbReference type="AlphaFoldDB" id="A0AAN6WJR5"/>
<dbReference type="EMBL" id="MU864552">
    <property type="protein sequence ID" value="KAK4183393.1"/>
    <property type="molecule type" value="Genomic_DNA"/>
</dbReference>
<organism evidence="1 2">
    <name type="scientific">Podospora australis</name>
    <dbReference type="NCBI Taxonomy" id="1536484"/>
    <lineage>
        <taxon>Eukaryota</taxon>
        <taxon>Fungi</taxon>
        <taxon>Dikarya</taxon>
        <taxon>Ascomycota</taxon>
        <taxon>Pezizomycotina</taxon>
        <taxon>Sordariomycetes</taxon>
        <taxon>Sordariomycetidae</taxon>
        <taxon>Sordariales</taxon>
        <taxon>Podosporaceae</taxon>
        <taxon>Podospora</taxon>
    </lineage>
</organism>
<keyword evidence="2" id="KW-1185">Reference proteome</keyword>
<protein>
    <submittedName>
        <fullName evidence="1">Uncharacterized protein</fullName>
    </submittedName>
</protein>
<reference evidence="1" key="1">
    <citation type="journal article" date="2023" name="Mol. Phylogenet. Evol.">
        <title>Genome-scale phylogeny and comparative genomics of the fungal order Sordariales.</title>
        <authorList>
            <person name="Hensen N."/>
            <person name="Bonometti L."/>
            <person name="Westerberg I."/>
            <person name="Brannstrom I.O."/>
            <person name="Guillou S."/>
            <person name="Cros-Aarteil S."/>
            <person name="Calhoun S."/>
            <person name="Haridas S."/>
            <person name="Kuo A."/>
            <person name="Mondo S."/>
            <person name="Pangilinan J."/>
            <person name="Riley R."/>
            <person name="LaButti K."/>
            <person name="Andreopoulos B."/>
            <person name="Lipzen A."/>
            <person name="Chen C."/>
            <person name="Yan M."/>
            <person name="Daum C."/>
            <person name="Ng V."/>
            <person name="Clum A."/>
            <person name="Steindorff A."/>
            <person name="Ohm R.A."/>
            <person name="Martin F."/>
            <person name="Silar P."/>
            <person name="Natvig D.O."/>
            <person name="Lalanne C."/>
            <person name="Gautier V."/>
            <person name="Ament-Velasquez S.L."/>
            <person name="Kruys A."/>
            <person name="Hutchinson M.I."/>
            <person name="Powell A.J."/>
            <person name="Barry K."/>
            <person name="Miller A.N."/>
            <person name="Grigoriev I.V."/>
            <person name="Debuchy R."/>
            <person name="Gladieux P."/>
            <person name="Hiltunen Thoren M."/>
            <person name="Johannesson H."/>
        </authorList>
    </citation>
    <scope>NUCLEOTIDE SEQUENCE</scope>
    <source>
        <strain evidence="1">PSN309</strain>
    </source>
</reference>